<sequence>MNVALWIAQGLLAAAFLFGGLTKATQPREKLAGNMPWVQDFSDGQVKAIGTVEVLAAIGLIAPAVTGILPVLTPLAAVGLVITMIAAAVVHARRGEYPGIAVNVVLLALAAFVAWGRFGPYAF</sequence>
<organism evidence="6 7">
    <name type="scientific">Streptosporangium album</name>
    <dbReference type="NCBI Taxonomy" id="47479"/>
    <lineage>
        <taxon>Bacteria</taxon>
        <taxon>Bacillati</taxon>
        <taxon>Actinomycetota</taxon>
        <taxon>Actinomycetes</taxon>
        <taxon>Streptosporangiales</taxon>
        <taxon>Streptosporangiaceae</taxon>
        <taxon>Streptosporangium</taxon>
    </lineage>
</organism>
<feature type="transmembrane region" description="Helical" evidence="5">
    <location>
        <begin position="97"/>
        <end position="118"/>
    </location>
</feature>
<proteinExistence type="predicted"/>
<dbReference type="Proteomes" id="UP000534286">
    <property type="component" value="Unassembled WGS sequence"/>
</dbReference>
<comment type="caution">
    <text evidence="6">The sequence shown here is derived from an EMBL/GenBank/DDBJ whole genome shotgun (WGS) entry which is preliminary data.</text>
</comment>
<dbReference type="RefSeq" id="WP_184759571.1">
    <property type="nucleotide sequence ID" value="NZ_BAABEK010000024.1"/>
</dbReference>
<evidence type="ECO:0000256" key="5">
    <source>
        <dbReference type="SAM" id="Phobius"/>
    </source>
</evidence>
<evidence type="ECO:0000256" key="4">
    <source>
        <dbReference type="ARBA" id="ARBA00023136"/>
    </source>
</evidence>
<name>A0A7W7WE16_9ACTN</name>
<evidence type="ECO:0000313" key="6">
    <source>
        <dbReference type="EMBL" id="MBB4943696.1"/>
    </source>
</evidence>
<comment type="subcellular location">
    <subcellularLocation>
        <location evidence="1">Membrane</location>
        <topology evidence="1">Multi-pass membrane protein</topology>
    </subcellularLocation>
</comment>
<evidence type="ECO:0000256" key="2">
    <source>
        <dbReference type="ARBA" id="ARBA00022692"/>
    </source>
</evidence>
<dbReference type="EMBL" id="JACHJU010000006">
    <property type="protein sequence ID" value="MBB4943696.1"/>
    <property type="molecule type" value="Genomic_DNA"/>
</dbReference>
<reference evidence="6 7" key="1">
    <citation type="submission" date="2020-08" db="EMBL/GenBank/DDBJ databases">
        <title>Sequencing the genomes of 1000 actinobacteria strains.</title>
        <authorList>
            <person name="Klenk H.-P."/>
        </authorList>
    </citation>
    <scope>NUCLEOTIDE SEQUENCE [LARGE SCALE GENOMIC DNA]</scope>
    <source>
        <strain evidence="6 7">DSM 43023</strain>
    </source>
</reference>
<evidence type="ECO:0000256" key="1">
    <source>
        <dbReference type="ARBA" id="ARBA00004141"/>
    </source>
</evidence>
<dbReference type="InterPro" id="IPR032808">
    <property type="entry name" value="DoxX"/>
</dbReference>
<dbReference type="GO" id="GO:0016020">
    <property type="term" value="C:membrane"/>
    <property type="evidence" value="ECO:0007669"/>
    <property type="project" value="UniProtKB-SubCell"/>
</dbReference>
<keyword evidence="2 5" id="KW-0812">Transmembrane</keyword>
<keyword evidence="7" id="KW-1185">Reference proteome</keyword>
<keyword evidence="3 5" id="KW-1133">Transmembrane helix</keyword>
<dbReference type="AlphaFoldDB" id="A0A7W7WE16"/>
<dbReference type="Pfam" id="PF13564">
    <property type="entry name" value="DoxX_2"/>
    <property type="match status" value="1"/>
</dbReference>
<accession>A0A7W7WE16</accession>
<keyword evidence="4 5" id="KW-0472">Membrane</keyword>
<feature type="transmembrane region" description="Helical" evidence="5">
    <location>
        <begin position="68"/>
        <end position="90"/>
    </location>
</feature>
<gene>
    <name evidence="6" type="ORF">FHR32_008097</name>
</gene>
<protein>
    <submittedName>
        <fullName evidence="6">Putative membrane protein YphA (DoxX/SURF4 family)</fullName>
    </submittedName>
</protein>
<evidence type="ECO:0000313" key="7">
    <source>
        <dbReference type="Proteomes" id="UP000534286"/>
    </source>
</evidence>
<evidence type="ECO:0000256" key="3">
    <source>
        <dbReference type="ARBA" id="ARBA00022989"/>
    </source>
</evidence>